<dbReference type="InterPro" id="IPR011991">
    <property type="entry name" value="ArsR-like_HTH"/>
</dbReference>
<dbReference type="RefSeq" id="WP_170211846.1">
    <property type="nucleotide sequence ID" value="NZ_RBXO01000001.1"/>
</dbReference>
<evidence type="ECO:0000259" key="1">
    <source>
        <dbReference type="SMART" id="SM00418"/>
    </source>
</evidence>
<dbReference type="InterPro" id="IPR036388">
    <property type="entry name" value="WH-like_DNA-bd_sf"/>
</dbReference>
<dbReference type="InterPro" id="IPR001845">
    <property type="entry name" value="HTH_ArsR_DNA-bd_dom"/>
</dbReference>
<dbReference type="EMBL" id="RBXO01000001">
    <property type="protein sequence ID" value="RKT54248.1"/>
    <property type="molecule type" value="Genomic_DNA"/>
</dbReference>
<keyword evidence="3" id="KW-1185">Reference proteome</keyword>
<dbReference type="Gene3D" id="1.10.10.10">
    <property type="entry name" value="Winged helix-like DNA-binding domain superfamily/Winged helix DNA-binding domain"/>
    <property type="match status" value="1"/>
</dbReference>
<evidence type="ECO:0000313" key="3">
    <source>
        <dbReference type="Proteomes" id="UP000282084"/>
    </source>
</evidence>
<dbReference type="Proteomes" id="UP000282084">
    <property type="component" value="Unassembled WGS sequence"/>
</dbReference>
<proteinExistence type="predicted"/>
<organism evidence="2 3">
    <name type="scientific">Saccharothrix australiensis</name>
    <dbReference type="NCBI Taxonomy" id="2072"/>
    <lineage>
        <taxon>Bacteria</taxon>
        <taxon>Bacillati</taxon>
        <taxon>Actinomycetota</taxon>
        <taxon>Actinomycetes</taxon>
        <taxon>Pseudonocardiales</taxon>
        <taxon>Pseudonocardiaceae</taxon>
        <taxon>Saccharothrix</taxon>
    </lineage>
</organism>
<sequence length="194" mass="21492">MTEEHSGYIRDPKALRALAHPLRWQLIELIRNEDTATATRCARALGESVAGCSYHLNLLAKYGFVEHAPGGVGREKRWRLTSREQSWTTEGLSQEGTLAAEAAAEAFLDHEAAQLKDRVRLKALEPEDWRAATGVTGQHAFLTAAETGRLAEELAAVMARYQERTARPELRPPDARPVRLFLAITVAPPTDRVS</sequence>
<reference evidence="2 3" key="1">
    <citation type="submission" date="2018-10" db="EMBL/GenBank/DDBJ databases">
        <title>Sequencing the genomes of 1000 actinobacteria strains.</title>
        <authorList>
            <person name="Klenk H.-P."/>
        </authorList>
    </citation>
    <scope>NUCLEOTIDE SEQUENCE [LARGE SCALE GENOMIC DNA]</scope>
    <source>
        <strain evidence="2 3">DSM 43800</strain>
    </source>
</reference>
<feature type="domain" description="HTH arsR-type" evidence="1">
    <location>
        <begin position="13"/>
        <end position="97"/>
    </location>
</feature>
<accession>A0A495W351</accession>
<dbReference type="CDD" id="cd00090">
    <property type="entry name" value="HTH_ARSR"/>
    <property type="match status" value="1"/>
</dbReference>
<comment type="caution">
    <text evidence="2">The sequence shown here is derived from an EMBL/GenBank/DDBJ whole genome shotgun (WGS) entry which is preliminary data.</text>
</comment>
<gene>
    <name evidence="2" type="ORF">C8E97_2864</name>
</gene>
<dbReference type="SUPFAM" id="SSF46785">
    <property type="entry name" value="Winged helix' DNA-binding domain"/>
    <property type="match status" value="1"/>
</dbReference>
<name>A0A495W351_9PSEU</name>
<dbReference type="InterPro" id="IPR036390">
    <property type="entry name" value="WH_DNA-bd_sf"/>
</dbReference>
<dbReference type="SMART" id="SM00418">
    <property type="entry name" value="HTH_ARSR"/>
    <property type="match status" value="1"/>
</dbReference>
<dbReference type="Pfam" id="PF12840">
    <property type="entry name" value="HTH_20"/>
    <property type="match status" value="1"/>
</dbReference>
<protein>
    <submittedName>
        <fullName evidence="2">ArsR family transcriptional regulator</fullName>
    </submittedName>
</protein>
<dbReference type="GO" id="GO:0003700">
    <property type="term" value="F:DNA-binding transcription factor activity"/>
    <property type="evidence" value="ECO:0007669"/>
    <property type="project" value="InterPro"/>
</dbReference>
<evidence type="ECO:0000313" key="2">
    <source>
        <dbReference type="EMBL" id="RKT54248.1"/>
    </source>
</evidence>
<dbReference type="AlphaFoldDB" id="A0A495W351"/>